<dbReference type="NCBIfam" id="NF042914">
    <property type="entry name" value="SAV915_dom"/>
    <property type="match status" value="1"/>
</dbReference>
<keyword evidence="3" id="KW-1185">Reference proteome</keyword>
<dbReference type="EMBL" id="BAABEP010000003">
    <property type="protein sequence ID" value="GAA3714062.1"/>
    <property type="molecule type" value="Genomic_DNA"/>
</dbReference>
<evidence type="ECO:0000313" key="2">
    <source>
        <dbReference type="EMBL" id="GAA3714062.1"/>
    </source>
</evidence>
<protein>
    <recommendedName>
        <fullName evidence="4">SseB protein N-terminal domain-containing protein</fullName>
    </recommendedName>
</protein>
<dbReference type="RefSeq" id="WP_345641589.1">
    <property type="nucleotide sequence ID" value="NZ_BAABEP010000003.1"/>
</dbReference>
<evidence type="ECO:0000256" key="1">
    <source>
        <dbReference type="SAM" id="MobiDB-lite"/>
    </source>
</evidence>
<evidence type="ECO:0000313" key="3">
    <source>
        <dbReference type="Proteomes" id="UP001499884"/>
    </source>
</evidence>
<reference evidence="3" key="1">
    <citation type="journal article" date="2019" name="Int. J. Syst. Evol. Microbiol.">
        <title>The Global Catalogue of Microorganisms (GCM) 10K type strain sequencing project: providing services to taxonomists for standard genome sequencing and annotation.</title>
        <authorList>
            <consortium name="The Broad Institute Genomics Platform"/>
            <consortium name="The Broad Institute Genome Sequencing Center for Infectious Disease"/>
            <person name="Wu L."/>
            <person name="Ma J."/>
        </authorList>
    </citation>
    <scope>NUCLEOTIDE SEQUENCE [LARGE SCALE GENOMIC DNA]</scope>
    <source>
        <strain evidence="3">JCM 30846</strain>
    </source>
</reference>
<feature type="region of interest" description="Disordered" evidence="1">
    <location>
        <begin position="94"/>
        <end position="130"/>
    </location>
</feature>
<name>A0ABP7E4M7_9ACTN</name>
<gene>
    <name evidence="2" type="ORF">GCM10023082_09810</name>
</gene>
<feature type="region of interest" description="Disordered" evidence="1">
    <location>
        <begin position="1"/>
        <end position="20"/>
    </location>
</feature>
<dbReference type="InterPro" id="IPR049975">
    <property type="entry name" value="SAV_915-like_dom"/>
</dbReference>
<evidence type="ECO:0008006" key="4">
    <source>
        <dbReference type="Google" id="ProtNLM"/>
    </source>
</evidence>
<comment type="caution">
    <text evidence="2">The sequence shown here is derived from an EMBL/GenBank/DDBJ whole genome shotgun (WGS) entry which is preliminary data.</text>
</comment>
<accession>A0ABP7E4M7</accession>
<proteinExistence type="predicted"/>
<dbReference type="Proteomes" id="UP001499884">
    <property type="component" value="Unassembled WGS sequence"/>
</dbReference>
<organism evidence="2 3">
    <name type="scientific">Streptomyces tremellae</name>
    <dbReference type="NCBI Taxonomy" id="1124239"/>
    <lineage>
        <taxon>Bacteria</taxon>
        <taxon>Bacillati</taxon>
        <taxon>Actinomycetota</taxon>
        <taxon>Actinomycetes</taxon>
        <taxon>Kitasatosporales</taxon>
        <taxon>Streptomycetaceae</taxon>
        <taxon>Streptomyces</taxon>
    </lineage>
</organism>
<sequence length="130" mass="13016">MPELPSAEAAEPAPSGPAAPLVVPVLPDGTGYRLRLFRTPLGGRTAVAFTSPRLLAATLGAGRPWIRLAEPALRALAQPLGVTALTVDPQLAAPRPAPVAAPLPAAVPAPRPGRTDGPTPLVGPVGAARA</sequence>
<feature type="compositionally biased region" description="Pro residues" evidence="1">
    <location>
        <begin position="95"/>
        <end position="111"/>
    </location>
</feature>